<dbReference type="Proteomes" id="UP000000343">
    <property type="component" value="Plasmid pACIX902"/>
</dbReference>
<accession>E8X6J9</accession>
<dbReference type="AlphaFoldDB" id="E8X6J9"/>
<dbReference type="RefSeq" id="WP_013582170.1">
    <property type="nucleotide sequence ID" value="NC_015065.1"/>
</dbReference>
<organism evidence="2">
    <name type="scientific">Granulicella tundricola (strain ATCC BAA-1859 / DSM 23138 / MP5ACTX9)</name>
    <dbReference type="NCBI Taxonomy" id="1198114"/>
    <lineage>
        <taxon>Bacteria</taxon>
        <taxon>Pseudomonadati</taxon>
        <taxon>Acidobacteriota</taxon>
        <taxon>Terriglobia</taxon>
        <taxon>Terriglobales</taxon>
        <taxon>Acidobacteriaceae</taxon>
        <taxon>Granulicella</taxon>
    </lineage>
</organism>
<name>E8X6J9_GRATM</name>
<sequence>MALIVLAGAQVAAAQTVTILPLQPSNSFLAPIRPFVGGTLGQASSAQPTHPSVDDDRNGSTFVSMDSWVYPTLERLAALGLIPSQDISIRPWTRQECRRQLRETEDILYGFGDLDTPVNDAIRNEAERLVPDLERELQEPNGKTTATLESMYVRGGTIAGAPLTDGFHFGQTWWNDYGRPLGRGTSAITGYSLRLTSGRWFFHVRQEMQSDPGVRAITPAQANLFNQLDNVPFSSAPTIPPAIVPQPAPAVAAYVRQRPLDLYAGYAFAGYAVSFGKQEIYWGPTTMGPWAFSSNAEPTYNLRLMSTRPHPFPLVPQLGSYRVDLVFGKLSGHKYPARPYYNGQKISLIFGSYFETSFTRWSVLWGVGHPMSLHTLKNNLFSSDSTGATFAYGDRTDPGDRKGDWDFRLHVPGLKEYATIYGDAYSDDEVNPIDAPRRVAWQTGLYMPHLPKAPHVDFRFEMASSEELSQDEGGARFFLNNQYRDSNTNKGFLLGNGVGRDGRAFEGRIGYWVSPRTRIEAGYRQNKISERFLPTGGTVSDGFITGDFAWNKEWSAQVFTQYERFLIPSFMPGRHDNTSARIQITWTPQKNVELIR</sequence>
<dbReference type="InterPro" id="IPR038636">
    <property type="entry name" value="Wzi_sf"/>
</dbReference>
<evidence type="ECO:0000313" key="2">
    <source>
        <dbReference type="Proteomes" id="UP000000343"/>
    </source>
</evidence>
<gene>
    <name evidence="1" type="ordered locus">AciX9_3866</name>
</gene>
<evidence type="ECO:0000313" key="1">
    <source>
        <dbReference type="EMBL" id="ADW71149.1"/>
    </source>
</evidence>
<dbReference type="Gene3D" id="2.40.160.130">
    <property type="entry name" value="Capsule assembly protein Wzi"/>
    <property type="match status" value="1"/>
</dbReference>
<geneLocation type="plasmid" evidence="1 2">
    <name>pACIX902</name>
</geneLocation>
<dbReference type="InterPro" id="IPR026950">
    <property type="entry name" value="Caps_assemb_Wzi"/>
</dbReference>
<dbReference type="EMBL" id="CP002482">
    <property type="protein sequence ID" value="ADW71149.1"/>
    <property type="molecule type" value="Genomic_DNA"/>
</dbReference>
<dbReference type="OrthoDB" id="101391at2"/>
<evidence type="ECO:0008006" key="3">
    <source>
        <dbReference type="Google" id="ProtNLM"/>
    </source>
</evidence>
<keyword evidence="2" id="KW-1185">Reference proteome</keyword>
<protein>
    <recommendedName>
        <fullName evidence="3">Capsule assembly protein Wzi</fullName>
    </recommendedName>
</protein>
<reference evidence="2" key="1">
    <citation type="submission" date="2011-01" db="EMBL/GenBank/DDBJ databases">
        <title>Complete sequence of plasmid2 of Acidobacterium sp. MP5ACTX9.</title>
        <authorList>
            <consortium name="US DOE Joint Genome Institute"/>
            <person name="Lucas S."/>
            <person name="Copeland A."/>
            <person name="Lapidus A."/>
            <person name="Cheng J.-F."/>
            <person name="Goodwin L."/>
            <person name="Pitluck S."/>
            <person name="Teshima H."/>
            <person name="Detter J.C."/>
            <person name="Han C."/>
            <person name="Tapia R."/>
            <person name="Land M."/>
            <person name="Hauser L."/>
            <person name="Kyrpides N."/>
            <person name="Ivanova N."/>
            <person name="Ovchinnikova G."/>
            <person name="Pagani I."/>
            <person name="Rawat S.R."/>
            <person name="Mannisto M."/>
            <person name="Haggblom M.M."/>
            <person name="Woyke T."/>
        </authorList>
    </citation>
    <scope>NUCLEOTIDE SEQUENCE [LARGE SCALE GENOMIC DNA]</scope>
    <source>
        <strain evidence="2">MP5ACTX9</strain>
        <plasmid evidence="2">Plasmid pACIX902</plasmid>
    </source>
</reference>
<dbReference type="KEGG" id="acm:AciX9_3866"/>
<keyword evidence="1" id="KW-0614">Plasmid</keyword>
<dbReference type="HOGENOM" id="CLU_419066_0_0_0"/>
<dbReference type="Pfam" id="PF14052">
    <property type="entry name" value="Caps_assemb_Wzi"/>
    <property type="match status" value="1"/>
</dbReference>
<proteinExistence type="predicted"/>